<feature type="compositionally biased region" description="Low complexity" evidence="1">
    <location>
        <begin position="1"/>
        <end position="20"/>
    </location>
</feature>
<dbReference type="Proteomes" id="UP000093355">
    <property type="component" value="Unassembled WGS sequence"/>
</dbReference>
<organism evidence="2 3">
    <name type="scientific">Microbacterium sediminis</name>
    <dbReference type="NCBI Taxonomy" id="904291"/>
    <lineage>
        <taxon>Bacteria</taxon>
        <taxon>Bacillati</taxon>
        <taxon>Actinomycetota</taxon>
        <taxon>Actinomycetes</taxon>
        <taxon>Micrococcales</taxon>
        <taxon>Microbacteriaceae</taxon>
        <taxon>Microbacterium</taxon>
    </lineage>
</organism>
<keyword evidence="3" id="KW-1185">Reference proteome</keyword>
<sequence length="176" mass="18330">MSSAPVDSSSPTPTDPPVSAEDQDPADPTTWVIDGGAVGEISLGDDYLATAEDLGDGWDETCEGLTAWGNPELNVFFVAGSDGTIETITVEGLIGDPSAGPRTPDGIGLGSTRDEVRTAYPTVEEVAPAIGDGVYLRQSDDDPTDGARFFEFAAGDDRVSSITLTTRDEPPYEPCA</sequence>
<proteinExistence type="predicted"/>
<protein>
    <submittedName>
        <fullName evidence="2">Uncharacterized protein</fullName>
    </submittedName>
</protein>
<dbReference type="AlphaFoldDB" id="A0A1B9NCL7"/>
<comment type="caution">
    <text evidence="2">The sequence shown here is derived from an EMBL/GenBank/DDBJ whole genome shotgun (WGS) entry which is preliminary data.</text>
</comment>
<reference evidence="2 3" key="1">
    <citation type="submission" date="2016-05" db="EMBL/GenBank/DDBJ databases">
        <authorList>
            <person name="Lavstsen T."/>
            <person name="Jespersen J.S."/>
        </authorList>
    </citation>
    <scope>NUCLEOTIDE SEQUENCE [LARGE SCALE GENOMIC DNA]</scope>
    <source>
        <strain evidence="2 3">YLB-01</strain>
    </source>
</reference>
<gene>
    <name evidence="2" type="ORF">A7J15_05735</name>
</gene>
<feature type="region of interest" description="Disordered" evidence="1">
    <location>
        <begin position="1"/>
        <end position="31"/>
    </location>
</feature>
<dbReference type="STRING" id="904291.A7J15_05735"/>
<name>A0A1B9NCL7_9MICO</name>
<evidence type="ECO:0000256" key="1">
    <source>
        <dbReference type="SAM" id="MobiDB-lite"/>
    </source>
</evidence>
<dbReference type="EMBL" id="LXMD01000022">
    <property type="protein sequence ID" value="OCG74338.1"/>
    <property type="molecule type" value="Genomic_DNA"/>
</dbReference>
<accession>A0A1B9NCL7</accession>
<evidence type="ECO:0000313" key="3">
    <source>
        <dbReference type="Proteomes" id="UP000093355"/>
    </source>
</evidence>
<evidence type="ECO:0000313" key="2">
    <source>
        <dbReference type="EMBL" id="OCG74338.1"/>
    </source>
</evidence>